<dbReference type="OrthoDB" id="4560484at2"/>
<gene>
    <name evidence="1" type="ORF">UK23_10600</name>
</gene>
<proteinExistence type="predicted"/>
<sequence>MSNKDDTGRKYGAYYGRTRLMSFAELTECMYRVLTRSADSVTVPTGTDFALWHNGEQNIVVKVMNLTDDFLFIAPGLHTCEAEELHNSIEEFFEKFNWTHPDDGLDRRFFCTVHLLSEAQQRARDHQPGLFLSAAKS</sequence>
<comment type="caution">
    <text evidence="1">The sequence shown here is derived from an EMBL/GenBank/DDBJ whole genome shotgun (WGS) entry which is preliminary data.</text>
</comment>
<accession>A0A0F0H802</accession>
<dbReference type="PATRIC" id="fig|68170.10.peg.923"/>
<evidence type="ECO:0000313" key="1">
    <source>
        <dbReference type="EMBL" id="KJK50437.1"/>
    </source>
</evidence>
<dbReference type="AlphaFoldDB" id="A0A0F0H802"/>
<dbReference type="EMBL" id="JYJG01000059">
    <property type="protein sequence ID" value="KJK50437.1"/>
    <property type="molecule type" value="Genomic_DNA"/>
</dbReference>
<protein>
    <submittedName>
        <fullName evidence="1">Uncharacterized protein</fullName>
    </submittedName>
</protein>
<evidence type="ECO:0000313" key="2">
    <source>
        <dbReference type="Proteomes" id="UP000033393"/>
    </source>
</evidence>
<dbReference type="RefSeq" id="WP_045311249.1">
    <property type="nucleotide sequence ID" value="NZ_JYJG01000059.1"/>
</dbReference>
<dbReference type="Proteomes" id="UP000033393">
    <property type="component" value="Unassembled WGS sequence"/>
</dbReference>
<organism evidence="1 2">
    <name type="scientific">Lentzea aerocolonigenes</name>
    <name type="common">Lechevalieria aerocolonigenes</name>
    <name type="synonym">Saccharothrix aerocolonigenes</name>
    <dbReference type="NCBI Taxonomy" id="68170"/>
    <lineage>
        <taxon>Bacteria</taxon>
        <taxon>Bacillati</taxon>
        <taxon>Actinomycetota</taxon>
        <taxon>Actinomycetes</taxon>
        <taxon>Pseudonocardiales</taxon>
        <taxon>Pseudonocardiaceae</taxon>
        <taxon>Lentzea</taxon>
    </lineage>
</organism>
<name>A0A0F0H802_LENAE</name>
<reference evidence="1 2" key="1">
    <citation type="submission" date="2015-02" db="EMBL/GenBank/DDBJ databases">
        <authorList>
            <person name="Ju K.-S."/>
            <person name="Doroghazi J.R."/>
            <person name="Metcalf W."/>
        </authorList>
    </citation>
    <scope>NUCLEOTIDE SEQUENCE [LARGE SCALE GENOMIC DNA]</scope>
    <source>
        <strain evidence="1 2">NRRL B-16140</strain>
    </source>
</reference>
<keyword evidence="2" id="KW-1185">Reference proteome</keyword>